<dbReference type="GO" id="GO:0016491">
    <property type="term" value="F:oxidoreductase activity"/>
    <property type="evidence" value="ECO:0007669"/>
    <property type="project" value="UniProtKB-KW"/>
</dbReference>
<name>F9FJ05_FUSOF</name>
<dbReference type="Gene3D" id="3.30.465.10">
    <property type="match status" value="1"/>
</dbReference>
<dbReference type="OrthoDB" id="9983560at2759"/>
<dbReference type="PaxDb" id="5507-FOXG_09749P0"/>
<comment type="caution">
    <text evidence="8">The sequence shown here is derived from an EMBL/GenBank/DDBJ whole genome shotgun (WGS) entry which is preliminary data.</text>
</comment>
<accession>F9FJ05</accession>
<dbReference type="AlphaFoldDB" id="F9FJ05"/>
<dbReference type="InterPro" id="IPR012951">
    <property type="entry name" value="BBE"/>
</dbReference>
<dbReference type="Pfam" id="PF08031">
    <property type="entry name" value="BBE"/>
    <property type="match status" value="1"/>
</dbReference>
<reference evidence="8" key="1">
    <citation type="journal article" date="2012" name="Mol. Plant Microbe Interact.">
        <title>A highly conserved effector in Fusarium oxysporum is required for full virulence on Arabidopsis.</title>
        <authorList>
            <person name="Thatcher L.F."/>
            <person name="Gardiner D.M."/>
            <person name="Kazan K."/>
            <person name="Manners J."/>
        </authorList>
    </citation>
    <scope>NUCLEOTIDE SEQUENCE [LARGE SCALE GENOMIC DNA]</scope>
    <source>
        <strain evidence="8">Fo5176</strain>
    </source>
</reference>
<evidence type="ECO:0000256" key="5">
    <source>
        <dbReference type="ARBA" id="ARBA00023002"/>
    </source>
</evidence>
<feature type="region of interest" description="Disordered" evidence="6">
    <location>
        <begin position="36"/>
        <end position="75"/>
    </location>
</feature>
<evidence type="ECO:0000313" key="8">
    <source>
        <dbReference type="EMBL" id="EGU83123.1"/>
    </source>
</evidence>
<dbReference type="InterPro" id="IPR016166">
    <property type="entry name" value="FAD-bd_PCMH"/>
</dbReference>
<evidence type="ECO:0000256" key="1">
    <source>
        <dbReference type="ARBA" id="ARBA00001974"/>
    </source>
</evidence>
<dbReference type="InterPro" id="IPR006094">
    <property type="entry name" value="Oxid_FAD_bind_N"/>
</dbReference>
<sequence length="1111" mass="121492">MVAPIASGAKLRFHLECQYDIHPVVPASSLATAPIAPVKPGRGRPRKNWSSQAQDSSLRSHFQSEPRESPQSPETELNIAQAELLRQFIIFTGPNLGGSDDPNHPIVQFWSRDATLLAASYPYLLHLCLSLAAYHLAFLASNNSLKRSRYIALAKDHFSVGLMQTNEALSQIDASNCGSLSLSLARGTRLIRQLFEEKVLFSGLTEALGSGKAPPDDHRPTYICEGFARVDWTVSVGKLRDLIVSDALSRNDVFVRSLETLTNIYEATFGSEDGCIRCPLHYKMVLIWVYMMEDTFIDCLQTKDPVALLLLAYYAPLVQTVKRAWFLHGWADHILLWPTEAVRHGLIFADETMESLHEFDCTNQVSNPNRYHCSSQRCYEGLPSKTIRIMLPLGFAPELIDQAQVNSQNYQLKDEAGQNNMVSNLHQLETPGNLDKSTTDLRAKSHDIGRPSTRCFNRPSVTYMVAQTNTGAMRMSMSCNMNGLVASWSTFSKRFLRSGVQFGQAMRINSDWLQYPLKSGLLDFSGAALASPTEPPKCKLSPFDKAWPIDAEWAALNDSISGSLIKTRPAASSCYRTNPFDSSLNCNVVEANWTQSMFHANLPESISSALYANNSCLPPGAQGYNKTVGCHLGGYPSYVVNATSDEQIALAVKWASERNIRIVVKGTGHDLCGRSSGAHSLSIWTRHMQRVKFDPNWIVPGTNKTDTVLIAASGLTYGDAVGHALKHGHVIVSGNDATVGLGGHIQGGGHGPLSSTFGLAADNIYQVRVVTTQGHILTADATQNQDLLWAIRGGGAGQYGIVTEYVLKAYPAPSVIETGFAISPRGNTSAAYEATWNAFSELLRLLPDLMDAGLAGAAVVQGNHKAGISISQGFYAFNKSQTATENLAQMAIDRVHAFTGNDSSILSVVASNTTVYPTYKGFFEALNAGGSNQAGAYSMPSSRLLGRRETSEISQKRLISYLKRMLTNSDPEGSGMVVIGLQGGPGPANTPRSMQGALLPAWRSTYLHTMSYSLTLDTTLTPAETLAKGARDLNDSKEKLWQEWAPDTGAYMNEANPYNPSFKKDFYGVFYSRLLAVKEKYDPTQSLWVLSGVGSDAWDYSLDTGKLCRRI</sequence>
<dbReference type="PANTHER" id="PTHR42973">
    <property type="entry name" value="BINDING OXIDOREDUCTASE, PUTATIVE (AFU_ORTHOLOGUE AFUA_1G17690)-RELATED"/>
    <property type="match status" value="1"/>
</dbReference>
<dbReference type="EMBL" id="AFQF01001947">
    <property type="protein sequence ID" value="EGU83123.1"/>
    <property type="molecule type" value="Genomic_DNA"/>
</dbReference>
<evidence type="ECO:0000256" key="2">
    <source>
        <dbReference type="ARBA" id="ARBA00005466"/>
    </source>
</evidence>
<dbReference type="STRING" id="660025.F9FJ05"/>
<protein>
    <recommendedName>
        <fullName evidence="7">FAD-binding PCMH-type domain-containing protein</fullName>
    </recommendedName>
</protein>
<keyword evidence="5" id="KW-0560">Oxidoreductase</keyword>
<organism evidence="8">
    <name type="scientific">Fusarium oxysporum (strain Fo5176)</name>
    <name type="common">Fusarium vascular wilt</name>
    <dbReference type="NCBI Taxonomy" id="660025"/>
    <lineage>
        <taxon>Eukaryota</taxon>
        <taxon>Fungi</taxon>
        <taxon>Dikarya</taxon>
        <taxon>Ascomycota</taxon>
        <taxon>Pezizomycotina</taxon>
        <taxon>Sordariomycetes</taxon>
        <taxon>Hypocreomycetidae</taxon>
        <taxon>Hypocreales</taxon>
        <taxon>Nectriaceae</taxon>
        <taxon>Fusarium</taxon>
        <taxon>Fusarium oxysporum species complex</taxon>
    </lineage>
</organism>
<comment type="cofactor">
    <cofactor evidence="1">
        <name>FAD</name>
        <dbReference type="ChEBI" id="CHEBI:57692"/>
    </cofactor>
</comment>
<dbReference type="GO" id="GO:0071949">
    <property type="term" value="F:FAD binding"/>
    <property type="evidence" value="ECO:0007669"/>
    <property type="project" value="InterPro"/>
</dbReference>
<dbReference type="InterPro" id="IPR016169">
    <property type="entry name" value="FAD-bd_PCMH_sub2"/>
</dbReference>
<feature type="domain" description="FAD-binding PCMH-type" evidence="7">
    <location>
        <begin position="632"/>
        <end position="812"/>
    </location>
</feature>
<evidence type="ECO:0000259" key="7">
    <source>
        <dbReference type="PROSITE" id="PS51387"/>
    </source>
</evidence>
<dbReference type="SUPFAM" id="SSF56176">
    <property type="entry name" value="FAD-binding/transporter-associated domain-like"/>
    <property type="match status" value="1"/>
</dbReference>
<keyword evidence="3" id="KW-0285">Flavoprotein</keyword>
<keyword evidence="4" id="KW-0274">FAD</keyword>
<evidence type="ECO:0000256" key="3">
    <source>
        <dbReference type="ARBA" id="ARBA00022630"/>
    </source>
</evidence>
<dbReference type="InterPro" id="IPR036318">
    <property type="entry name" value="FAD-bd_PCMH-like_sf"/>
</dbReference>
<evidence type="ECO:0000256" key="4">
    <source>
        <dbReference type="ARBA" id="ARBA00022827"/>
    </source>
</evidence>
<feature type="compositionally biased region" description="Polar residues" evidence="6">
    <location>
        <begin position="48"/>
        <end position="61"/>
    </location>
</feature>
<dbReference type="PANTHER" id="PTHR42973:SF39">
    <property type="entry name" value="FAD-BINDING PCMH-TYPE DOMAIN-CONTAINING PROTEIN"/>
    <property type="match status" value="1"/>
</dbReference>
<gene>
    <name evidence="8" type="ORF">FOXB_06384</name>
</gene>
<dbReference type="InterPro" id="IPR050416">
    <property type="entry name" value="FAD-linked_Oxidoreductase"/>
</dbReference>
<dbReference type="PROSITE" id="PS51387">
    <property type="entry name" value="FAD_PCMH"/>
    <property type="match status" value="1"/>
</dbReference>
<proteinExistence type="inferred from homology"/>
<dbReference type="Pfam" id="PF01565">
    <property type="entry name" value="FAD_binding_4"/>
    <property type="match status" value="1"/>
</dbReference>
<evidence type="ECO:0000256" key="6">
    <source>
        <dbReference type="SAM" id="MobiDB-lite"/>
    </source>
</evidence>
<comment type="similarity">
    <text evidence="2">Belongs to the oxygen-dependent FAD-linked oxidoreductase family.</text>
</comment>
<dbReference type="Gene3D" id="3.40.462.20">
    <property type="match status" value="1"/>
</dbReference>